<keyword evidence="1" id="KW-0175">Coiled coil</keyword>
<dbReference type="Proteomes" id="UP001557470">
    <property type="component" value="Unassembled WGS sequence"/>
</dbReference>
<evidence type="ECO:0000256" key="1">
    <source>
        <dbReference type="SAM" id="Coils"/>
    </source>
</evidence>
<name>A0ABD0WY32_UMBPY</name>
<feature type="compositionally biased region" description="Basic and acidic residues" evidence="2">
    <location>
        <begin position="216"/>
        <end position="234"/>
    </location>
</feature>
<feature type="compositionally biased region" description="Basic and acidic residues" evidence="2">
    <location>
        <begin position="277"/>
        <end position="286"/>
    </location>
</feature>
<organism evidence="4 5">
    <name type="scientific">Umbra pygmaea</name>
    <name type="common">Eastern mudminnow</name>
    <dbReference type="NCBI Taxonomy" id="75934"/>
    <lineage>
        <taxon>Eukaryota</taxon>
        <taxon>Metazoa</taxon>
        <taxon>Chordata</taxon>
        <taxon>Craniata</taxon>
        <taxon>Vertebrata</taxon>
        <taxon>Euteleostomi</taxon>
        <taxon>Actinopterygii</taxon>
        <taxon>Neopterygii</taxon>
        <taxon>Teleostei</taxon>
        <taxon>Protacanthopterygii</taxon>
        <taxon>Esociformes</taxon>
        <taxon>Umbridae</taxon>
        <taxon>Umbra</taxon>
    </lineage>
</organism>
<dbReference type="PANTHER" id="PTHR22093:SF0">
    <property type="entry name" value="LEUKOCYTE RECEPTOR CLUSTER MEMBER 1"/>
    <property type="match status" value="1"/>
</dbReference>
<dbReference type="EMBL" id="JAGEUA010000004">
    <property type="protein sequence ID" value="KAL0985181.1"/>
    <property type="molecule type" value="Genomic_DNA"/>
</dbReference>
<protein>
    <recommendedName>
        <fullName evidence="3">CBF1-interacting co-repressor CIR N-terminal domain-containing protein</fullName>
    </recommendedName>
</protein>
<evidence type="ECO:0000256" key="2">
    <source>
        <dbReference type="SAM" id="MobiDB-lite"/>
    </source>
</evidence>
<evidence type="ECO:0000259" key="3">
    <source>
        <dbReference type="SMART" id="SM01083"/>
    </source>
</evidence>
<evidence type="ECO:0000313" key="5">
    <source>
        <dbReference type="Proteomes" id="UP001557470"/>
    </source>
</evidence>
<feature type="domain" description="CBF1-interacting co-repressor CIR N-terminal" evidence="3">
    <location>
        <begin position="8"/>
        <end position="44"/>
    </location>
</feature>
<dbReference type="SMART" id="SM01083">
    <property type="entry name" value="Cir_N"/>
    <property type="match status" value="1"/>
</dbReference>
<feature type="compositionally biased region" description="Basic and acidic residues" evidence="2">
    <location>
        <begin position="245"/>
        <end position="259"/>
    </location>
</feature>
<evidence type="ECO:0000313" key="4">
    <source>
        <dbReference type="EMBL" id="KAL0985181.1"/>
    </source>
</evidence>
<dbReference type="PANTHER" id="PTHR22093">
    <property type="entry name" value="LEUKOCYTE RECEPTOR CLUSTER LRC MEMBER 1"/>
    <property type="match status" value="1"/>
</dbReference>
<accession>A0ABD0WY32</accession>
<feature type="region of interest" description="Disordered" evidence="2">
    <location>
        <begin position="115"/>
        <end position="286"/>
    </location>
</feature>
<keyword evidence="5" id="KW-1185">Reference proteome</keyword>
<proteinExistence type="predicted"/>
<dbReference type="Pfam" id="PF10197">
    <property type="entry name" value="Cir_N"/>
    <property type="match status" value="1"/>
</dbReference>
<feature type="compositionally biased region" description="Basic and acidic residues" evidence="2">
    <location>
        <begin position="138"/>
        <end position="197"/>
    </location>
</feature>
<dbReference type="AlphaFoldDB" id="A0ABD0WY32"/>
<feature type="coiled-coil region" evidence="1">
    <location>
        <begin position="13"/>
        <end position="47"/>
    </location>
</feature>
<sequence length="286" mass="33709">MNILPKKSWHVRNKDNVARVRRDEAEAAEAEREVQRRVERAEQEARTEFLRQKSRAALQLSGGWKDGERCEKEGVGCAGVVEHLNLFPLEESAEKKGNVEYLKEKKEEKEREERAIGLLVSLGPQPGTEVTPWYMKTGQEKEEKDDVKRKEKEKEKDIKGKRPLSQEEKEKKDRRLKDMLDPLREMKKALSLKDRKEHKSKKRDGREKSSSAGESSIERMRAERLQREAEERRRAQALLDQKNGTAKEKRPRETEEREMPYNSAYFPELARKRQRKDRNAWRDGVF</sequence>
<gene>
    <name evidence="4" type="ORF">UPYG_G00153820</name>
</gene>
<comment type="caution">
    <text evidence="4">The sequence shown here is derived from an EMBL/GenBank/DDBJ whole genome shotgun (WGS) entry which is preliminary data.</text>
</comment>
<reference evidence="4 5" key="1">
    <citation type="submission" date="2024-06" db="EMBL/GenBank/DDBJ databases">
        <authorList>
            <person name="Pan Q."/>
            <person name="Wen M."/>
            <person name="Jouanno E."/>
            <person name="Zahm M."/>
            <person name="Klopp C."/>
            <person name="Cabau C."/>
            <person name="Louis A."/>
            <person name="Berthelot C."/>
            <person name="Parey E."/>
            <person name="Roest Crollius H."/>
            <person name="Montfort J."/>
            <person name="Robinson-Rechavi M."/>
            <person name="Bouchez O."/>
            <person name="Lampietro C."/>
            <person name="Lopez Roques C."/>
            <person name="Donnadieu C."/>
            <person name="Postlethwait J."/>
            <person name="Bobe J."/>
            <person name="Verreycken H."/>
            <person name="Guiguen Y."/>
        </authorList>
    </citation>
    <scope>NUCLEOTIDE SEQUENCE [LARGE SCALE GENOMIC DNA]</scope>
    <source>
        <strain evidence="4">Up_M1</strain>
        <tissue evidence="4">Testis</tissue>
    </source>
</reference>
<dbReference type="InterPro" id="IPR019339">
    <property type="entry name" value="CIR_N_dom"/>
</dbReference>
<dbReference type="InterPro" id="IPR039875">
    <property type="entry name" value="LENG1-like"/>
</dbReference>